<proteinExistence type="inferred from homology"/>
<keyword evidence="9" id="KW-1185">Reference proteome</keyword>
<evidence type="ECO:0000256" key="4">
    <source>
        <dbReference type="ARBA" id="ARBA00022692"/>
    </source>
</evidence>
<comment type="similarity">
    <text evidence="2">Belongs to the VirD4/TraG family.</text>
</comment>
<feature type="transmembrane region" description="Helical" evidence="7">
    <location>
        <begin position="12"/>
        <end position="32"/>
    </location>
</feature>
<evidence type="ECO:0000313" key="9">
    <source>
        <dbReference type="Proteomes" id="UP001500542"/>
    </source>
</evidence>
<dbReference type="InterPro" id="IPR051539">
    <property type="entry name" value="T4SS-coupling_protein"/>
</dbReference>
<evidence type="ECO:0000256" key="7">
    <source>
        <dbReference type="SAM" id="Phobius"/>
    </source>
</evidence>
<evidence type="ECO:0000256" key="1">
    <source>
        <dbReference type="ARBA" id="ARBA00004651"/>
    </source>
</evidence>
<dbReference type="Pfam" id="PF02534">
    <property type="entry name" value="T4SS-DNA_transf"/>
    <property type="match status" value="1"/>
</dbReference>
<dbReference type="EMBL" id="BAAAHK010000011">
    <property type="protein sequence ID" value="GAA0948707.1"/>
    <property type="molecule type" value="Genomic_DNA"/>
</dbReference>
<reference evidence="8 9" key="1">
    <citation type="journal article" date="2019" name="Int. J. Syst. Evol. Microbiol.">
        <title>The Global Catalogue of Microorganisms (GCM) 10K type strain sequencing project: providing services to taxonomists for standard genome sequencing and annotation.</title>
        <authorList>
            <consortium name="The Broad Institute Genomics Platform"/>
            <consortium name="The Broad Institute Genome Sequencing Center for Infectious Disease"/>
            <person name="Wu L."/>
            <person name="Ma J."/>
        </authorList>
    </citation>
    <scope>NUCLEOTIDE SEQUENCE [LARGE SCALE GENOMIC DNA]</scope>
    <source>
        <strain evidence="8 9">JCM 10977</strain>
    </source>
</reference>
<name>A0ABN1QXY1_9ACTN</name>
<evidence type="ECO:0000256" key="2">
    <source>
        <dbReference type="ARBA" id="ARBA00008806"/>
    </source>
</evidence>
<organism evidence="8 9">
    <name type="scientific">Kribbella koreensis</name>
    <dbReference type="NCBI Taxonomy" id="57909"/>
    <lineage>
        <taxon>Bacteria</taxon>
        <taxon>Bacillati</taxon>
        <taxon>Actinomycetota</taxon>
        <taxon>Actinomycetes</taxon>
        <taxon>Propionibacteriales</taxon>
        <taxon>Kribbellaceae</taxon>
        <taxon>Kribbella</taxon>
    </lineage>
</organism>
<dbReference type="PANTHER" id="PTHR37937:SF1">
    <property type="entry name" value="CONJUGATIVE TRANSFER: DNA TRANSPORT"/>
    <property type="match status" value="1"/>
</dbReference>
<evidence type="ECO:0000256" key="3">
    <source>
        <dbReference type="ARBA" id="ARBA00022475"/>
    </source>
</evidence>
<dbReference type="Gene3D" id="3.40.50.300">
    <property type="entry name" value="P-loop containing nucleotide triphosphate hydrolases"/>
    <property type="match status" value="1"/>
</dbReference>
<keyword evidence="4 7" id="KW-0812">Transmembrane</keyword>
<comment type="subcellular location">
    <subcellularLocation>
        <location evidence="1">Cell membrane</location>
        <topology evidence="1">Multi-pass membrane protein</topology>
    </subcellularLocation>
</comment>
<dbReference type="CDD" id="cd01127">
    <property type="entry name" value="TrwB_TraG_TraD_VirD4"/>
    <property type="match status" value="1"/>
</dbReference>
<dbReference type="RefSeq" id="WP_343973802.1">
    <property type="nucleotide sequence ID" value="NZ_BAAAHK010000011.1"/>
</dbReference>
<evidence type="ECO:0000313" key="8">
    <source>
        <dbReference type="EMBL" id="GAA0948707.1"/>
    </source>
</evidence>
<evidence type="ECO:0000256" key="5">
    <source>
        <dbReference type="ARBA" id="ARBA00022989"/>
    </source>
</evidence>
<comment type="caution">
    <text evidence="8">The sequence shown here is derived from an EMBL/GenBank/DDBJ whole genome shotgun (WGS) entry which is preliminary data.</text>
</comment>
<evidence type="ECO:0008006" key="10">
    <source>
        <dbReference type="Google" id="ProtNLM"/>
    </source>
</evidence>
<dbReference type="SUPFAM" id="SSF52540">
    <property type="entry name" value="P-loop containing nucleoside triphosphate hydrolases"/>
    <property type="match status" value="1"/>
</dbReference>
<feature type="transmembrane region" description="Helical" evidence="7">
    <location>
        <begin position="92"/>
        <end position="112"/>
    </location>
</feature>
<keyword evidence="3" id="KW-1003">Cell membrane</keyword>
<accession>A0ABN1QXY1</accession>
<dbReference type="InterPro" id="IPR027417">
    <property type="entry name" value="P-loop_NTPase"/>
</dbReference>
<dbReference type="Proteomes" id="UP001500542">
    <property type="component" value="Unassembled WGS sequence"/>
</dbReference>
<dbReference type="PANTHER" id="PTHR37937">
    <property type="entry name" value="CONJUGATIVE TRANSFER: DNA TRANSPORT"/>
    <property type="match status" value="1"/>
</dbReference>
<keyword evidence="6 7" id="KW-0472">Membrane</keyword>
<feature type="transmembrane region" description="Helical" evidence="7">
    <location>
        <begin position="149"/>
        <end position="166"/>
    </location>
</feature>
<sequence>MNRRPTTTEGAMAPRFAGVMMVLLVGGVAAVWFDRSPLLTEVGYWAAATGAVGLVTAGLLFWRLMHGALIATPLWVLLAGAVALRLKAPGGTAGWLIAGGVLLLVTLGLVAVNGRLGSGVATAAWLVFASLVLRALPDSVAVSARWWQPLFMAVVVLAVTVTWGLRSQSSSRGLLRKLGRAGRVTDGLASGRDVYRTSSARMLRKNAKQVRPSLAEVPAWRRRFVPLTELGATIATVGWVKVRSSAEDHTATFAGPRVGKTGLVMNHLLDAPGAVIATSTKTDILTVTRGQRSKRGPVYVFDPDGLTDEGSTITFDPLSGCESAATAMDRASDLLDGTGSKSEDAEHWVDLARQALTALLHAAALGGYSMHDVQRWVAHPDSGKDDVLWELRVAKAAGLEQQATQFFTNNDRTRSSISTTIMPALSWLSVPAAAASAAPGGVAFDVQRLLDERGTVYLLGSDDRKTAPLVTALTAHIARQAKAIAVRMPGGRLDPQLTMVLDEAALICLIPLDKWSGDFGSRGITMHISVQSRAQLIERFGKAAADALMTNVTTKVVMAGCAAEDDLQFWSTLCGQRLEVAATRDPSGAKSISDRHVPVLTPGQVAQLRTGQALIIRRGMPPAIGRVKMAWTRKDLRRERFHNRPIVQWVTRHGEALELKAGGRLVTAVAAFRDGGFAAAEQLDAWVRGGFATALGWLDSHDPARELVARLRLAGAMRTARAALADRDTARSVASEEPADRQVQR</sequence>
<keyword evidence="5 7" id="KW-1133">Transmembrane helix</keyword>
<evidence type="ECO:0000256" key="6">
    <source>
        <dbReference type="ARBA" id="ARBA00023136"/>
    </source>
</evidence>
<protein>
    <recommendedName>
        <fullName evidence="10">Type IV secretory system conjugative DNA transfer VirD4/TraG family protein</fullName>
    </recommendedName>
</protein>
<feature type="transmembrane region" description="Helical" evidence="7">
    <location>
        <begin position="69"/>
        <end position="86"/>
    </location>
</feature>
<feature type="transmembrane region" description="Helical" evidence="7">
    <location>
        <begin position="119"/>
        <end position="137"/>
    </location>
</feature>
<feature type="transmembrane region" description="Helical" evidence="7">
    <location>
        <begin position="44"/>
        <end position="62"/>
    </location>
</feature>
<dbReference type="InterPro" id="IPR003688">
    <property type="entry name" value="TraG/VirD4"/>
</dbReference>
<gene>
    <name evidence="8" type="ORF">GCM10009554_46580</name>
</gene>